<keyword evidence="3" id="KW-0614">Plasmid</keyword>
<dbReference type="SUPFAM" id="SSF52821">
    <property type="entry name" value="Rhodanese/Cell cycle control phosphatase"/>
    <property type="match status" value="1"/>
</dbReference>
<proteinExistence type="predicted"/>
<keyword evidence="2" id="KW-0808">Transferase</keyword>
<name>A0A0W0R395_9GAMM</name>
<dbReference type="InterPro" id="IPR036873">
    <property type="entry name" value="Rhodanese-like_dom_sf"/>
</dbReference>
<evidence type="ECO:0000313" key="4">
    <source>
        <dbReference type="Proteomes" id="UP000054859"/>
    </source>
</evidence>
<gene>
    <name evidence="3" type="primary">pspE_1</name>
    <name evidence="2" type="ORF">Lade_0211</name>
    <name evidence="3" type="ORF">NCTC12735_00233</name>
</gene>
<organism evidence="2 4">
    <name type="scientific">Legionella adelaidensis</name>
    <dbReference type="NCBI Taxonomy" id="45056"/>
    <lineage>
        <taxon>Bacteria</taxon>
        <taxon>Pseudomonadati</taxon>
        <taxon>Pseudomonadota</taxon>
        <taxon>Gammaproteobacteria</taxon>
        <taxon>Legionellales</taxon>
        <taxon>Legionellaceae</taxon>
        <taxon>Legionella</taxon>
    </lineage>
</organism>
<evidence type="ECO:0000313" key="5">
    <source>
        <dbReference type="Proteomes" id="UP000281170"/>
    </source>
</evidence>
<protein>
    <submittedName>
        <fullName evidence="2">Rhodanese domain protein</fullName>
        <ecNumber evidence="2">2.8.1.1</ecNumber>
    </submittedName>
</protein>
<sequence>MINPEVHTISVQELKKRQETNPELCLIDVRENEEWEESRIPGALHIPKDEITQQIEKHIPDRHQPIYLHCRAGARSLYAARCLIDMGYQEVYSVNGGISEWEMNGYPIER</sequence>
<dbReference type="InterPro" id="IPR001763">
    <property type="entry name" value="Rhodanese-like_dom"/>
</dbReference>
<evidence type="ECO:0000313" key="3">
    <source>
        <dbReference type="EMBL" id="VEH84626.1"/>
    </source>
</evidence>
<dbReference type="KEGG" id="ladl:NCTC12735_00233"/>
<dbReference type="PANTHER" id="PTHR43031:SF1">
    <property type="entry name" value="PYRIDINE NUCLEOTIDE-DISULPHIDE OXIDOREDUCTASE"/>
    <property type="match status" value="1"/>
</dbReference>
<dbReference type="Gene3D" id="3.40.250.10">
    <property type="entry name" value="Rhodanese-like domain"/>
    <property type="match status" value="1"/>
</dbReference>
<dbReference type="EMBL" id="LR134418">
    <property type="protein sequence ID" value="VEH84626.1"/>
    <property type="molecule type" value="Genomic_DNA"/>
</dbReference>
<dbReference type="PANTHER" id="PTHR43031">
    <property type="entry name" value="FAD-DEPENDENT OXIDOREDUCTASE"/>
    <property type="match status" value="1"/>
</dbReference>
<dbReference type="InterPro" id="IPR050229">
    <property type="entry name" value="GlpE_sulfurtransferase"/>
</dbReference>
<reference evidence="3 5" key="2">
    <citation type="submission" date="2018-12" db="EMBL/GenBank/DDBJ databases">
        <authorList>
            <consortium name="Pathogen Informatics"/>
        </authorList>
    </citation>
    <scope>NUCLEOTIDE SEQUENCE [LARGE SCALE GENOMIC DNA]</scope>
    <source>
        <strain evidence="3 5">NCTC12735</strain>
        <plasmid evidence="5">9</plasmid>
    </source>
</reference>
<dbReference type="EMBL" id="LNKA01000001">
    <property type="protein sequence ID" value="KTC65553.1"/>
    <property type="molecule type" value="Genomic_DNA"/>
</dbReference>
<feature type="domain" description="Rhodanese" evidence="1">
    <location>
        <begin position="20"/>
        <end position="110"/>
    </location>
</feature>
<evidence type="ECO:0000259" key="1">
    <source>
        <dbReference type="PROSITE" id="PS50206"/>
    </source>
</evidence>
<geneLocation type="plasmid" evidence="3 5">
    <name>9</name>
</geneLocation>
<evidence type="ECO:0000313" key="2">
    <source>
        <dbReference type="EMBL" id="KTC65553.1"/>
    </source>
</evidence>
<reference evidence="2 4" key="1">
    <citation type="submission" date="2015-11" db="EMBL/GenBank/DDBJ databases">
        <title>Identification of large and diverse effector repertoires of 38 Legionella species.</title>
        <authorList>
            <person name="Burstein D."/>
            <person name="Amaro F."/>
            <person name="Zusman T."/>
            <person name="Lifshitz Z."/>
            <person name="Cohen O."/>
            <person name="Gilbert J.A."/>
            <person name="Pupko T."/>
            <person name="Shuman H.A."/>
            <person name="Segal G."/>
        </authorList>
    </citation>
    <scope>NUCLEOTIDE SEQUENCE [LARGE SCALE GENOMIC DNA]</scope>
    <source>
        <strain evidence="2 4">1762-AUS-E</strain>
    </source>
</reference>
<dbReference type="Proteomes" id="UP000054859">
    <property type="component" value="Unassembled WGS sequence"/>
</dbReference>
<dbReference type="AlphaFoldDB" id="A0A0W0R395"/>
<dbReference type="SMART" id="SM00450">
    <property type="entry name" value="RHOD"/>
    <property type="match status" value="1"/>
</dbReference>
<dbReference type="Pfam" id="PF00581">
    <property type="entry name" value="Rhodanese"/>
    <property type="match status" value="1"/>
</dbReference>
<dbReference type="EC" id="2.8.1.1" evidence="2"/>
<dbReference type="Proteomes" id="UP000281170">
    <property type="component" value="Plasmid 9"/>
</dbReference>
<dbReference type="OrthoDB" id="9791096at2"/>
<dbReference type="GO" id="GO:0004792">
    <property type="term" value="F:thiosulfate-cyanide sulfurtransferase activity"/>
    <property type="evidence" value="ECO:0007669"/>
    <property type="project" value="UniProtKB-EC"/>
</dbReference>
<dbReference type="CDD" id="cd00158">
    <property type="entry name" value="RHOD"/>
    <property type="match status" value="1"/>
</dbReference>
<dbReference type="STRING" id="45056.Lade_0211"/>
<keyword evidence="4" id="KW-1185">Reference proteome</keyword>
<dbReference type="RefSeq" id="WP_058461306.1">
    <property type="nucleotide sequence ID" value="NZ_CAAAHS010000003.1"/>
</dbReference>
<dbReference type="PROSITE" id="PS50206">
    <property type="entry name" value="RHODANESE_3"/>
    <property type="match status" value="1"/>
</dbReference>
<accession>A0A0W0R395</accession>